<reference evidence="12" key="1">
    <citation type="submission" date="2020-11" db="EMBL/GenBank/DDBJ databases">
        <authorList>
            <person name="Bejerman N."/>
        </authorList>
    </citation>
    <scope>NUCLEOTIDE SEQUENCE</scope>
    <source>
        <strain evidence="12">Stev</strain>
    </source>
</reference>
<dbReference type="EMBL" id="MW328723">
    <property type="protein sequence ID" value="QQG34563.1"/>
    <property type="molecule type" value="Genomic_RNA"/>
</dbReference>
<evidence type="ECO:0000256" key="4">
    <source>
        <dbReference type="ARBA" id="ARBA00018091"/>
    </source>
</evidence>
<comment type="function">
    <text evidence="1">Required for genome encapsidation. Forms ribonucleoprotein complexes along with TGB1 helicase and viral RNA.</text>
</comment>
<dbReference type="GO" id="GO:0019029">
    <property type="term" value="C:helical viral capsid"/>
    <property type="evidence" value="ECO:0007669"/>
    <property type="project" value="UniProtKB-KW"/>
</dbReference>
<sequence>MPPKEAPASSSEPVPERQRPTTPPRGERRNEEPQPQGGNAEDQRILDRLQALTDLLRRERSAIQVTNASFETGRPPLQPTEDMRGDITNMYNLPSTDLLWSIKPKKVSNNMASSEEMVRIQVALEGLGVPTEEVTGIIIQMCVYCANTSSSEFQDPQGTFEWRGGAIMIDDVIGTVAKLTKLRRVCRLYAPVTWNYMHIHRCPPADWAAMGFKDETKYAAFDCFDYVQNPAAVQPLGGVTPKPTPAEHVAYQTYKQMALDKAGAERTYANVDASITGGRHGPEIIRNHNNANNGRQ</sequence>
<evidence type="ECO:0000256" key="8">
    <source>
        <dbReference type="ARBA" id="ARBA00023274"/>
    </source>
</evidence>
<feature type="region of interest" description="Disordered" evidence="10">
    <location>
        <begin position="1"/>
        <end position="44"/>
    </location>
</feature>
<keyword evidence="5" id="KW-1139">Helical capsid protein</keyword>
<dbReference type="Pfam" id="PF00286">
    <property type="entry name" value="Flexi_CP"/>
    <property type="match status" value="1"/>
</dbReference>
<evidence type="ECO:0000256" key="6">
    <source>
        <dbReference type="ARBA" id="ARBA00022561"/>
    </source>
</evidence>
<evidence type="ECO:0000256" key="3">
    <source>
        <dbReference type="ARBA" id="ARBA00007202"/>
    </source>
</evidence>
<evidence type="ECO:0000256" key="7">
    <source>
        <dbReference type="ARBA" id="ARBA00022844"/>
    </source>
</evidence>
<comment type="subcellular location">
    <subcellularLocation>
        <location evidence="2">Virion</location>
    </subcellularLocation>
</comment>
<feature type="domain" description="Potexviruses and carlaviruses coat protein" evidence="11">
    <location>
        <begin position="217"/>
        <end position="232"/>
    </location>
</feature>
<keyword evidence="7" id="KW-0946">Virion</keyword>
<keyword evidence="8" id="KW-0687">Ribonucleoprotein</keyword>
<evidence type="ECO:0000256" key="5">
    <source>
        <dbReference type="ARBA" id="ARBA00022497"/>
    </source>
</evidence>
<evidence type="ECO:0000313" key="12">
    <source>
        <dbReference type="EMBL" id="QQG34563.1"/>
    </source>
</evidence>
<evidence type="ECO:0000256" key="2">
    <source>
        <dbReference type="ARBA" id="ARBA00004328"/>
    </source>
</evidence>
<dbReference type="GO" id="GO:0005198">
    <property type="term" value="F:structural molecule activity"/>
    <property type="evidence" value="ECO:0007669"/>
    <property type="project" value="InterPro"/>
</dbReference>
<feature type="compositionally biased region" description="Basic and acidic residues" evidence="10">
    <location>
        <begin position="14"/>
        <end position="32"/>
    </location>
</feature>
<dbReference type="InterPro" id="IPR013569">
    <property type="entry name" value="Carlavirus_coat_N"/>
</dbReference>
<proteinExistence type="inferred from homology"/>
<evidence type="ECO:0000256" key="1">
    <source>
        <dbReference type="ARBA" id="ARBA00004032"/>
    </source>
</evidence>
<evidence type="ECO:0000259" key="11">
    <source>
        <dbReference type="PROSITE" id="PS00418"/>
    </source>
</evidence>
<comment type="similarity">
    <text evidence="3">Belongs to the potexviruses coat protein family.</text>
</comment>
<protein>
    <recommendedName>
        <fullName evidence="4">Capsid protein</fullName>
    </recommendedName>
    <alternativeName>
        <fullName evidence="9">Coat protein</fullName>
    </alternativeName>
</protein>
<dbReference type="Pfam" id="PF08358">
    <property type="entry name" value="Flexi_CP_N"/>
    <property type="match status" value="1"/>
</dbReference>
<dbReference type="InterPro" id="IPR000052">
    <property type="entry name" value="Pltvir_coat"/>
</dbReference>
<dbReference type="PRINTS" id="PR00232">
    <property type="entry name" value="POTXCARLCOAT"/>
</dbReference>
<dbReference type="PROSITE" id="PS00418">
    <property type="entry name" value="POTEX_CARLAVIRUS_COAT"/>
    <property type="match status" value="1"/>
</dbReference>
<organism evidence="12">
    <name type="scientific">Stevia carlavirus 1</name>
    <dbReference type="NCBI Taxonomy" id="2794421"/>
    <lineage>
        <taxon>Viruses</taxon>
        <taxon>Riboviria</taxon>
        <taxon>Orthornavirae</taxon>
        <taxon>Kitrinoviricota</taxon>
        <taxon>Alsuviricetes</taxon>
        <taxon>Tymovirales</taxon>
        <taxon>Betaflexiviridae</taxon>
        <taxon>Quinvirinae</taxon>
        <taxon>Carlavirus</taxon>
        <taxon>Carlavirus unisteviae</taxon>
    </lineage>
</organism>
<accession>A0A7T5UGH4</accession>
<evidence type="ECO:0000256" key="9">
    <source>
        <dbReference type="ARBA" id="ARBA00031336"/>
    </source>
</evidence>
<keyword evidence="6" id="KW-0167">Capsid protein</keyword>
<dbReference type="GO" id="GO:1990904">
    <property type="term" value="C:ribonucleoprotein complex"/>
    <property type="evidence" value="ECO:0007669"/>
    <property type="project" value="UniProtKB-KW"/>
</dbReference>
<feature type="compositionally biased region" description="Low complexity" evidence="10">
    <location>
        <begin position="1"/>
        <end position="13"/>
    </location>
</feature>
<name>A0A7T5UGH4_9VIRU</name>
<evidence type="ECO:0000256" key="10">
    <source>
        <dbReference type="SAM" id="MobiDB-lite"/>
    </source>
</evidence>